<dbReference type="InterPro" id="IPR015262">
    <property type="entry name" value="tRNA_Ile_lys_synt_subst-bd"/>
</dbReference>
<dbReference type="SMART" id="SM00977">
    <property type="entry name" value="TilS_C"/>
    <property type="match status" value="1"/>
</dbReference>
<dbReference type="PATRIC" id="fig|1048834.4.peg.248"/>
<dbReference type="GO" id="GO:0005737">
    <property type="term" value="C:cytoplasm"/>
    <property type="evidence" value="ECO:0007669"/>
    <property type="project" value="UniProtKB-SubCell"/>
</dbReference>
<dbReference type="HOGENOM" id="CLU_018869_0_1_9"/>
<dbReference type="Gene3D" id="3.30.465.60">
    <property type="match status" value="1"/>
</dbReference>
<dbReference type="GO" id="GO:0005524">
    <property type="term" value="F:ATP binding"/>
    <property type="evidence" value="ECO:0007669"/>
    <property type="project" value="UniProtKB-UniRule"/>
</dbReference>
<evidence type="ECO:0000256" key="9">
    <source>
        <dbReference type="SAM" id="MobiDB-lite"/>
    </source>
</evidence>
<dbReference type="InterPro" id="IPR012094">
    <property type="entry name" value="tRNA_Ile_lys_synt"/>
</dbReference>
<proteinExistence type="inferred from homology"/>
<keyword evidence="5 8" id="KW-0547">Nucleotide-binding</keyword>
<dbReference type="InterPro" id="IPR014729">
    <property type="entry name" value="Rossmann-like_a/b/a_fold"/>
</dbReference>
<comment type="function">
    <text evidence="8">Ligates lysine onto the cytidine present at position 34 of the AUA codon-specific tRNA(Ile) that contains the anticodon CAU, in an ATP-dependent manner. Cytidine is converted to lysidine, thus changing the amino acid specificity of the tRNA from methionine to isoleucine.</text>
</comment>
<dbReference type="Gene3D" id="3.40.50.620">
    <property type="entry name" value="HUPs"/>
    <property type="match status" value="1"/>
</dbReference>
<comment type="similarity">
    <text evidence="8">Belongs to the tRNA(Ile)-lysidine synthase family.</text>
</comment>
<evidence type="ECO:0000256" key="5">
    <source>
        <dbReference type="ARBA" id="ARBA00022741"/>
    </source>
</evidence>
<dbReference type="Pfam" id="PF11734">
    <property type="entry name" value="TilS_C"/>
    <property type="match status" value="1"/>
</dbReference>
<dbReference type="Proteomes" id="UP000000292">
    <property type="component" value="Chromosome"/>
</dbReference>
<organism evidence="11 12">
    <name type="scientific">Alicyclobacillus acidocaldarius (strain Tc-4-1)</name>
    <name type="common">Bacillus acidocaldarius</name>
    <dbReference type="NCBI Taxonomy" id="1048834"/>
    <lineage>
        <taxon>Bacteria</taxon>
        <taxon>Bacillati</taxon>
        <taxon>Bacillota</taxon>
        <taxon>Bacilli</taxon>
        <taxon>Bacillales</taxon>
        <taxon>Alicyclobacillaceae</taxon>
        <taxon>Alicyclobacillus</taxon>
    </lineage>
</organism>
<evidence type="ECO:0000313" key="11">
    <source>
        <dbReference type="EMBL" id="AEJ42237.1"/>
    </source>
</evidence>
<dbReference type="InterPro" id="IPR012795">
    <property type="entry name" value="tRNA_Ile_lys_synt_N"/>
</dbReference>
<reference evidence="12" key="2">
    <citation type="submission" date="2011-06" db="EMBL/GenBank/DDBJ databases">
        <title>The complete genome sequence of Alicyclobacillus acidocaldarius sp. Tc-4-1.</title>
        <authorList>
            <person name="Chen Y."/>
            <person name="He Y."/>
            <person name="Dong Z."/>
            <person name="Hu S."/>
        </authorList>
    </citation>
    <scope>NUCLEOTIDE SEQUENCE [LARGE SCALE GENOMIC DNA]</scope>
    <source>
        <strain evidence="12">Tc-4-1</strain>
    </source>
</reference>
<evidence type="ECO:0000256" key="8">
    <source>
        <dbReference type="HAMAP-Rule" id="MF_01161"/>
    </source>
</evidence>
<evidence type="ECO:0000256" key="2">
    <source>
        <dbReference type="ARBA" id="ARBA00022490"/>
    </source>
</evidence>
<dbReference type="InterPro" id="IPR012796">
    <property type="entry name" value="Lysidine-tRNA-synth_C"/>
</dbReference>
<feature type="domain" description="Lysidine-tRNA(Ile) synthetase C-terminal" evidence="10">
    <location>
        <begin position="427"/>
        <end position="490"/>
    </location>
</feature>
<dbReference type="AlphaFoldDB" id="F8IJP8"/>
<evidence type="ECO:0000256" key="4">
    <source>
        <dbReference type="ARBA" id="ARBA00022694"/>
    </source>
</evidence>
<evidence type="ECO:0000256" key="1">
    <source>
        <dbReference type="ARBA" id="ARBA00004496"/>
    </source>
</evidence>
<feature type="compositionally biased region" description="Basic and acidic residues" evidence="9">
    <location>
        <begin position="15"/>
        <end position="29"/>
    </location>
</feature>
<dbReference type="EMBL" id="CP002902">
    <property type="protein sequence ID" value="AEJ42237.1"/>
    <property type="molecule type" value="Genomic_DNA"/>
</dbReference>
<dbReference type="KEGG" id="aad:TC41_0264"/>
<feature type="binding site" evidence="8">
    <location>
        <begin position="68"/>
        <end position="73"/>
    </location>
    <ligand>
        <name>ATP</name>
        <dbReference type="ChEBI" id="CHEBI:30616"/>
    </ligand>
</feature>
<dbReference type="PANTHER" id="PTHR43033">
    <property type="entry name" value="TRNA(ILE)-LYSIDINE SYNTHASE-RELATED"/>
    <property type="match status" value="1"/>
</dbReference>
<dbReference type="Pfam" id="PF01171">
    <property type="entry name" value="ATP_bind_3"/>
    <property type="match status" value="1"/>
</dbReference>
<dbReference type="GO" id="GO:0032267">
    <property type="term" value="F:tRNA(Ile)-lysidine synthase activity"/>
    <property type="evidence" value="ECO:0007669"/>
    <property type="project" value="UniProtKB-EC"/>
</dbReference>
<evidence type="ECO:0000256" key="3">
    <source>
        <dbReference type="ARBA" id="ARBA00022598"/>
    </source>
</evidence>
<evidence type="ECO:0000256" key="6">
    <source>
        <dbReference type="ARBA" id="ARBA00022840"/>
    </source>
</evidence>
<dbReference type="CDD" id="cd01992">
    <property type="entry name" value="TilS_N"/>
    <property type="match status" value="1"/>
</dbReference>
<reference evidence="11 12" key="1">
    <citation type="journal article" date="2011" name="J. Bacteriol.">
        <title>Complete Genome Sequence of Alicyclobacillus acidocaldarius Strain Tc-4-1.</title>
        <authorList>
            <person name="Chen Y."/>
            <person name="He Y."/>
            <person name="Zhang B."/>
            <person name="Yang J."/>
            <person name="Li W."/>
            <person name="Dong Z."/>
            <person name="Hu S."/>
        </authorList>
    </citation>
    <scope>NUCLEOTIDE SEQUENCE [LARGE SCALE GENOMIC DNA]</scope>
    <source>
        <strain evidence="11 12">Tc-4-1</strain>
    </source>
</reference>
<protein>
    <recommendedName>
        <fullName evidence="8">tRNA(Ile)-lysidine synthase</fullName>
        <ecNumber evidence="8">6.3.4.19</ecNumber>
    </recommendedName>
    <alternativeName>
        <fullName evidence="8">tRNA(Ile)-2-lysyl-cytidine synthase</fullName>
    </alternativeName>
    <alternativeName>
        <fullName evidence="8">tRNA(Ile)-lysidine synthetase</fullName>
    </alternativeName>
</protein>
<dbReference type="InterPro" id="IPR011063">
    <property type="entry name" value="TilS/TtcA_N"/>
</dbReference>
<keyword evidence="6 8" id="KW-0067">ATP-binding</keyword>
<feature type="compositionally biased region" description="Basic residues" evidence="9">
    <location>
        <begin position="30"/>
        <end position="39"/>
    </location>
</feature>
<dbReference type="SUPFAM" id="SSF82829">
    <property type="entry name" value="MesJ substrate recognition domain-like"/>
    <property type="match status" value="1"/>
</dbReference>
<keyword evidence="3 8" id="KW-0436">Ligase</keyword>
<dbReference type="Pfam" id="PF09179">
    <property type="entry name" value="TilS"/>
    <property type="match status" value="1"/>
</dbReference>
<dbReference type="SUPFAM" id="SSF52402">
    <property type="entry name" value="Adenine nucleotide alpha hydrolases-like"/>
    <property type="match status" value="1"/>
</dbReference>
<dbReference type="NCBIfam" id="TIGR02433">
    <property type="entry name" value="lysidine_TilS_C"/>
    <property type="match status" value="1"/>
</dbReference>
<accession>F8IJP8</accession>
<comment type="subcellular location">
    <subcellularLocation>
        <location evidence="1 8">Cytoplasm</location>
    </subcellularLocation>
</comment>
<dbReference type="EC" id="6.3.4.19" evidence="8"/>
<dbReference type="GO" id="GO:0006400">
    <property type="term" value="P:tRNA modification"/>
    <property type="evidence" value="ECO:0007669"/>
    <property type="project" value="UniProtKB-UniRule"/>
</dbReference>
<evidence type="ECO:0000313" key="12">
    <source>
        <dbReference type="Proteomes" id="UP000000292"/>
    </source>
</evidence>
<evidence type="ECO:0000256" key="7">
    <source>
        <dbReference type="ARBA" id="ARBA00048539"/>
    </source>
</evidence>
<name>F8IJP8_ALIAT</name>
<dbReference type="NCBIfam" id="TIGR02432">
    <property type="entry name" value="lysidine_TilS_N"/>
    <property type="match status" value="1"/>
</dbReference>
<keyword evidence="2 8" id="KW-0963">Cytoplasm</keyword>
<feature type="region of interest" description="Disordered" evidence="9">
    <location>
        <begin position="15"/>
        <end position="39"/>
    </location>
</feature>
<comment type="domain">
    <text evidence="8">The N-terminal region contains the highly conserved SGGXDS motif, predicted to be a P-loop motif involved in ATP binding.</text>
</comment>
<gene>
    <name evidence="8 11" type="primary">tilS</name>
    <name evidence="11" type="ordered locus">TC41_0264</name>
</gene>
<dbReference type="eggNOG" id="COG0037">
    <property type="taxonomic scope" value="Bacteria"/>
</dbReference>
<keyword evidence="4 8" id="KW-0819">tRNA processing</keyword>
<dbReference type="SUPFAM" id="SSF56037">
    <property type="entry name" value="PheT/TilS domain"/>
    <property type="match status" value="1"/>
</dbReference>
<dbReference type="PANTHER" id="PTHR43033:SF1">
    <property type="entry name" value="TRNA(ILE)-LYSIDINE SYNTHASE-RELATED"/>
    <property type="match status" value="1"/>
</dbReference>
<sequence length="513" mass="57353">MHGFDRRLRFATMKADRARPRAGRGDPGGRHRKRREHPLGRARHLLTHVISFFQQHRLETAHAVLGVSGGVDSMVLLHLCQRAAEEAPRALGGFSVVHVHHGLREAADADAAFVERYCRDRGIACEIVRVTVEDARGEGVEAAARRARYEALAERARAKGGVILVAHHAQDELETFVMRLLRGAGPGGLGAMRTEAEMNGVRVLRPLLAVEKREIERYAALHGVPHVEDETNEDPRFFRNRVRQVVIPALRAVEPRAEEKVLQALELLWAEDAFMREMAREAVRRVAARGADGRIAFSASRLGELHVSLQRRVIHILLNCFSAREWTLAHVEAVRRLALSGPPSGEVHLAVDVRCVRSYDNLYIGHLPIARPAVEAKVAWELLAAAEVRLGEGEACWRFRRLRVAHPASARMPSPWWLLLPADVSRAEIVTGVPTRERVPLFGGHGTKKLQDVFTDAKLPREWRARWPLLRVDGDIVWIPGIMRSGAHLWRGGPAFVIRARPPAACLRALGER</sequence>
<comment type="catalytic activity">
    <reaction evidence="7 8">
        <text>cytidine(34) in tRNA(Ile2) + L-lysine + ATP = lysidine(34) in tRNA(Ile2) + AMP + diphosphate + H(+)</text>
        <dbReference type="Rhea" id="RHEA:43744"/>
        <dbReference type="Rhea" id="RHEA-COMP:10625"/>
        <dbReference type="Rhea" id="RHEA-COMP:10670"/>
        <dbReference type="ChEBI" id="CHEBI:15378"/>
        <dbReference type="ChEBI" id="CHEBI:30616"/>
        <dbReference type="ChEBI" id="CHEBI:32551"/>
        <dbReference type="ChEBI" id="CHEBI:33019"/>
        <dbReference type="ChEBI" id="CHEBI:82748"/>
        <dbReference type="ChEBI" id="CHEBI:83665"/>
        <dbReference type="ChEBI" id="CHEBI:456215"/>
        <dbReference type="EC" id="6.3.4.19"/>
    </reaction>
</comment>
<dbReference type="STRING" id="1048834.TC41_0264"/>
<evidence type="ECO:0000259" key="10">
    <source>
        <dbReference type="SMART" id="SM00977"/>
    </source>
</evidence>
<dbReference type="HAMAP" id="MF_01161">
    <property type="entry name" value="tRNA_Ile_lys_synt"/>
    <property type="match status" value="1"/>
</dbReference>